<organism evidence="2">
    <name type="scientific">viral metagenome</name>
    <dbReference type="NCBI Taxonomy" id="1070528"/>
    <lineage>
        <taxon>unclassified sequences</taxon>
        <taxon>metagenomes</taxon>
        <taxon>organismal metagenomes</taxon>
    </lineage>
</organism>
<dbReference type="EMBL" id="MN740650">
    <property type="protein sequence ID" value="QHS79708.1"/>
    <property type="molecule type" value="Genomic_DNA"/>
</dbReference>
<feature type="region of interest" description="Disordered" evidence="1">
    <location>
        <begin position="1"/>
        <end position="22"/>
    </location>
</feature>
<reference evidence="2" key="1">
    <citation type="journal article" date="2020" name="Nature">
        <title>Giant virus diversity and host interactions through global metagenomics.</title>
        <authorList>
            <person name="Schulz F."/>
            <person name="Roux S."/>
            <person name="Paez-Espino D."/>
            <person name="Jungbluth S."/>
            <person name="Walsh D.A."/>
            <person name="Denef V.J."/>
            <person name="McMahon K.D."/>
            <person name="Konstantinidis K.T."/>
            <person name="Eloe-Fadrosh E.A."/>
            <person name="Kyrpides N.C."/>
            <person name="Woyke T."/>
        </authorList>
    </citation>
    <scope>NUCLEOTIDE SEQUENCE</scope>
    <source>
        <strain evidence="2">GVMAG-S-1035303-20</strain>
    </source>
</reference>
<sequence>MNHPHPRPPPPQAPDDPNVYSENDYLIGEFDDEHDGDVVYVRWSEYHHRPYMYSYLDQPTQWVGLDWTIRQTVGIGLGMSLNYLPTIVEGGILFIHREMPDENGRPTHQEIVNPDEIEDILDRRWEDYTPNRIVVSFSAE</sequence>
<name>A0A6C0AIX1_9ZZZZ</name>
<evidence type="ECO:0000313" key="2">
    <source>
        <dbReference type="EMBL" id="QHS79708.1"/>
    </source>
</evidence>
<protein>
    <submittedName>
        <fullName evidence="2">Uncharacterized protein</fullName>
    </submittedName>
</protein>
<accession>A0A6C0AIX1</accession>
<dbReference type="AlphaFoldDB" id="A0A6C0AIX1"/>
<evidence type="ECO:0000256" key="1">
    <source>
        <dbReference type="SAM" id="MobiDB-lite"/>
    </source>
</evidence>
<proteinExistence type="predicted"/>